<name>A0A803KNF2_CHEQI</name>
<keyword evidence="2" id="KW-1185">Reference proteome</keyword>
<dbReference type="Proteomes" id="UP000596660">
    <property type="component" value="Unplaced"/>
</dbReference>
<dbReference type="Pfam" id="PF24046">
    <property type="entry name" value="At4g08330"/>
    <property type="match status" value="1"/>
</dbReference>
<protein>
    <submittedName>
        <fullName evidence="1">Uncharacterized protein</fullName>
    </submittedName>
</protein>
<accession>A0A803KNF2</accession>
<proteinExistence type="predicted"/>
<reference evidence="1" key="1">
    <citation type="journal article" date="2017" name="Nature">
        <title>The genome of Chenopodium quinoa.</title>
        <authorList>
            <person name="Jarvis D.E."/>
            <person name="Ho Y.S."/>
            <person name="Lightfoot D.J."/>
            <person name="Schmoeckel S.M."/>
            <person name="Li B."/>
            <person name="Borm T.J.A."/>
            <person name="Ohyanagi H."/>
            <person name="Mineta K."/>
            <person name="Michell C.T."/>
            <person name="Saber N."/>
            <person name="Kharbatia N.M."/>
            <person name="Rupper R.R."/>
            <person name="Sharp A.R."/>
            <person name="Dally N."/>
            <person name="Boughton B.A."/>
            <person name="Woo Y.H."/>
            <person name="Gao G."/>
            <person name="Schijlen E.G.W.M."/>
            <person name="Guo X."/>
            <person name="Momin A.A."/>
            <person name="Negrao S."/>
            <person name="Al-Babili S."/>
            <person name="Gehring C."/>
            <person name="Roessner U."/>
            <person name="Jung C."/>
            <person name="Murphy K."/>
            <person name="Arold S.T."/>
            <person name="Gojobori T."/>
            <person name="van der Linden C.G."/>
            <person name="van Loo E.N."/>
            <person name="Jellen E.N."/>
            <person name="Maughan P.J."/>
            <person name="Tester M."/>
        </authorList>
    </citation>
    <scope>NUCLEOTIDE SEQUENCE [LARGE SCALE GENOMIC DNA]</scope>
    <source>
        <strain evidence="1">cv. PI 614886</strain>
    </source>
</reference>
<dbReference type="PANTHER" id="PTHR33674:SF10">
    <property type="entry name" value="YIPPEE DOMAIN-CONTAINING PROTEIN"/>
    <property type="match status" value="1"/>
</dbReference>
<evidence type="ECO:0000313" key="2">
    <source>
        <dbReference type="Proteomes" id="UP000596660"/>
    </source>
</evidence>
<reference evidence="1" key="2">
    <citation type="submission" date="2021-03" db="UniProtKB">
        <authorList>
            <consortium name="EnsemblPlants"/>
        </authorList>
    </citation>
    <scope>IDENTIFICATION</scope>
</reference>
<evidence type="ECO:0000313" key="1">
    <source>
        <dbReference type="EnsemblPlants" id="AUR62000558-RA:cds"/>
    </source>
</evidence>
<dbReference type="PANTHER" id="PTHR33674">
    <property type="entry name" value="METHIONINE-S-OXIDE REDUCTASE"/>
    <property type="match status" value="1"/>
</dbReference>
<dbReference type="InterPro" id="IPR045282">
    <property type="entry name" value="At4g08330-like"/>
</dbReference>
<organism evidence="1 2">
    <name type="scientific">Chenopodium quinoa</name>
    <name type="common">Quinoa</name>
    <dbReference type="NCBI Taxonomy" id="63459"/>
    <lineage>
        <taxon>Eukaryota</taxon>
        <taxon>Viridiplantae</taxon>
        <taxon>Streptophyta</taxon>
        <taxon>Embryophyta</taxon>
        <taxon>Tracheophyta</taxon>
        <taxon>Spermatophyta</taxon>
        <taxon>Magnoliopsida</taxon>
        <taxon>eudicotyledons</taxon>
        <taxon>Gunneridae</taxon>
        <taxon>Pentapetalae</taxon>
        <taxon>Caryophyllales</taxon>
        <taxon>Chenopodiaceae</taxon>
        <taxon>Chenopodioideae</taxon>
        <taxon>Atripliceae</taxon>
        <taxon>Chenopodium</taxon>
    </lineage>
</organism>
<dbReference type="AlphaFoldDB" id="A0A803KNF2"/>
<dbReference type="Gramene" id="AUR62000558-RA">
    <property type="protein sequence ID" value="AUR62000558-RA:cds"/>
    <property type="gene ID" value="AUR62000558"/>
</dbReference>
<sequence length="84" mass="9159">MLVDPHHFDGYPVHSLSSSSLHDVDYSCGSCGYDLNLNSCNRNTSVIGSWGWNGDSDAAGTYDIRIRALQPSSCDESNIFSNDI</sequence>
<dbReference type="EnsemblPlants" id="AUR62000558-RA">
    <property type="protein sequence ID" value="AUR62000558-RA:cds"/>
    <property type="gene ID" value="AUR62000558"/>
</dbReference>